<dbReference type="OMA" id="IWGKMPP"/>
<organism evidence="2 3">
    <name type="scientific">Conidiobolus coronatus (strain ATCC 28846 / CBS 209.66 / NRRL 28638)</name>
    <name type="common">Delacroixia coronata</name>
    <dbReference type="NCBI Taxonomy" id="796925"/>
    <lineage>
        <taxon>Eukaryota</taxon>
        <taxon>Fungi</taxon>
        <taxon>Fungi incertae sedis</taxon>
        <taxon>Zoopagomycota</taxon>
        <taxon>Entomophthoromycotina</taxon>
        <taxon>Entomophthoromycetes</taxon>
        <taxon>Entomophthorales</taxon>
        <taxon>Ancylistaceae</taxon>
        <taxon>Conidiobolus</taxon>
    </lineage>
</organism>
<dbReference type="InterPro" id="IPR006994">
    <property type="entry name" value="TCF25/Rqc1"/>
</dbReference>
<reference evidence="2 3" key="1">
    <citation type="journal article" date="2015" name="Genome Biol. Evol.">
        <title>Phylogenomic analyses indicate that early fungi evolved digesting cell walls of algal ancestors of land plants.</title>
        <authorList>
            <person name="Chang Y."/>
            <person name="Wang S."/>
            <person name="Sekimoto S."/>
            <person name="Aerts A.L."/>
            <person name="Choi C."/>
            <person name="Clum A."/>
            <person name="LaButti K.M."/>
            <person name="Lindquist E.A."/>
            <person name="Yee Ngan C."/>
            <person name="Ohm R.A."/>
            <person name="Salamov A.A."/>
            <person name="Grigoriev I.V."/>
            <person name="Spatafora J.W."/>
            <person name="Berbee M.L."/>
        </authorList>
    </citation>
    <scope>NUCLEOTIDE SEQUENCE [LARGE SCALE GENOMIC DNA]</scope>
    <source>
        <strain evidence="2 3">NRRL 28638</strain>
    </source>
</reference>
<dbReference type="EMBL" id="KQ964832">
    <property type="protein sequence ID" value="KXN65683.1"/>
    <property type="molecule type" value="Genomic_DNA"/>
</dbReference>
<dbReference type="STRING" id="796925.A0A137NSD8"/>
<gene>
    <name evidence="2" type="ORF">CONCODRAFT_12660</name>
</gene>
<accession>A0A137NSD8</accession>
<evidence type="ECO:0000256" key="1">
    <source>
        <dbReference type="SAM" id="MobiDB-lite"/>
    </source>
</evidence>
<evidence type="ECO:0000313" key="3">
    <source>
        <dbReference type="Proteomes" id="UP000070444"/>
    </source>
</evidence>
<dbReference type="AlphaFoldDB" id="A0A137NSD8"/>
<feature type="compositionally biased region" description="Acidic residues" evidence="1">
    <location>
        <begin position="666"/>
        <end position="692"/>
    </location>
</feature>
<dbReference type="PANTHER" id="PTHR22684">
    <property type="entry name" value="NULP1-RELATED"/>
    <property type="match status" value="1"/>
</dbReference>
<dbReference type="OrthoDB" id="205993at2759"/>
<feature type="region of interest" description="Disordered" evidence="1">
    <location>
        <begin position="658"/>
        <end position="692"/>
    </location>
</feature>
<dbReference type="Pfam" id="PF04910">
    <property type="entry name" value="Tcf25"/>
    <property type="match status" value="1"/>
</dbReference>
<proteinExistence type="predicted"/>
<sequence length="692" mass="79977">MSNRQLKKINKEDELKANLNFLSELNSEEEEVEELVVLPTIKKGGKNKKKAKGKVNAFDLLLNDDEVDNIDDADLLNEELLNEEELGELEEDEIVSKPKQKTQNKQQQKKKKKGKSNQQQNKNKQKEEFSLEELEKEVEKIKLLDNSNASSSAQDIKAQKHLQLKEILKVLPKNLDPDQETIRIFGSKIVKNELKNKRYAKLTKKYILSTPREFWPRPHLLGLNMEVTDNLTDEGVVFYSFTQNQRYREIQRHFYHAINTHDPNTIMGVSQLQPYHLDSLLMLSEIAKQSGDIGTAGEMIERALFASELAFHPNFNLVSGNCRLDYNRLENRSFFLALYRHLQFLARKGCWRTCLEFNKLILSLNPIGDPLNSILNIDYFSLQSNEYQYLLDFTNYWQTIYPVDSLPNLVYSRILAYFQLSKKNPELLSSAVDNLTFAIIHYPELFLKLIEKCGIAMGTDLTLIRNHAAKFTKSIKGAQKSQILLLSQIYLERNYSPWKEVDTIEFLQQNIQTVLQALTNLDPETKESFESLWLEDNDSEISLKLSRHAIISEFDSLRAYLPSDILNKPVYMHDPLPPLESVSLYDDYKIVEDLQRNRSSVFGQGLGEAMPQLMDRIMEGFNALINQANEEGRNVEEVINDQENPGFLRSFWERLQTLNPLGNGEEGGEEGDDDEEELTSSNEWDSDNEEEE</sequence>
<name>A0A137NSD8_CONC2</name>
<evidence type="ECO:0000313" key="2">
    <source>
        <dbReference type="EMBL" id="KXN65683.1"/>
    </source>
</evidence>
<keyword evidence="3" id="KW-1185">Reference proteome</keyword>
<protein>
    <submittedName>
        <fullName evidence="2">DUF654-domain-containing protein</fullName>
    </submittedName>
</protein>
<dbReference type="PANTHER" id="PTHR22684:SF0">
    <property type="entry name" value="RIBOSOME QUALITY CONTROL COMPLEX SUBUNIT TCF25"/>
    <property type="match status" value="1"/>
</dbReference>
<dbReference type="Proteomes" id="UP000070444">
    <property type="component" value="Unassembled WGS sequence"/>
</dbReference>
<dbReference type="GO" id="GO:1990112">
    <property type="term" value="C:RQC complex"/>
    <property type="evidence" value="ECO:0007669"/>
    <property type="project" value="TreeGrafter"/>
</dbReference>
<feature type="region of interest" description="Disordered" evidence="1">
    <location>
        <begin position="87"/>
        <end position="130"/>
    </location>
</feature>
<feature type="compositionally biased region" description="Basic residues" evidence="1">
    <location>
        <begin position="98"/>
        <end position="115"/>
    </location>
</feature>